<dbReference type="FunFam" id="3.30.50.10:FF:000067">
    <property type="entry name" value="GATA transcription factor (Ams2), putative"/>
    <property type="match status" value="1"/>
</dbReference>
<dbReference type="Gene3D" id="3.30.50.10">
    <property type="entry name" value="Erythroid Transcription Factor GATA-1, subunit A"/>
    <property type="match status" value="1"/>
</dbReference>
<feature type="region of interest" description="Disordered" evidence="1">
    <location>
        <begin position="220"/>
        <end position="319"/>
    </location>
</feature>
<feature type="compositionally biased region" description="Polar residues" evidence="1">
    <location>
        <begin position="397"/>
        <end position="413"/>
    </location>
</feature>
<dbReference type="GeneID" id="83175207"/>
<dbReference type="AlphaFoldDB" id="A0A9W9NF34"/>
<dbReference type="InterPro" id="IPR057725">
    <property type="entry name" value="Ams2-SPT21_N"/>
</dbReference>
<dbReference type="SUPFAM" id="SSF57716">
    <property type="entry name" value="Glucocorticoid receptor-like (DNA-binding domain)"/>
    <property type="match status" value="1"/>
</dbReference>
<feature type="compositionally biased region" description="Low complexity" evidence="1">
    <location>
        <begin position="1159"/>
        <end position="1175"/>
    </location>
</feature>
<gene>
    <name evidence="3" type="ORF">N7498_000844</name>
</gene>
<accession>A0A9W9NF34</accession>
<dbReference type="RefSeq" id="XP_058313318.1">
    <property type="nucleotide sequence ID" value="XM_058447907.1"/>
</dbReference>
<dbReference type="GO" id="GO:0008270">
    <property type="term" value="F:zinc ion binding"/>
    <property type="evidence" value="ECO:0007669"/>
    <property type="project" value="InterPro"/>
</dbReference>
<dbReference type="GO" id="GO:0000183">
    <property type="term" value="P:rDNA heterochromatin formation"/>
    <property type="evidence" value="ECO:0007669"/>
    <property type="project" value="TreeGrafter"/>
</dbReference>
<feature type="region of interest" description="Disordered" evidence="1">
    <location>
        <begin position="1142"/>
        <end position="1175"/>
    </location>
</feature>
<feature type="region of interest" description="Disordered" evidence="1">
    <location>
        <begin position="365"/>
        <end position="435"/>
    </location>
</feature>
<feature type="compositionally biased region" description="Basic and acidic residues" evidence="1">
    <location>
        <begin position="927"/>
        <end position="950"/>
    </location>
</feature>
<protein>
    <recommendedName>
        <fullName evidence="2">Ams2/SPT21 N-terminal domain-containing protein</fullName>
    </recommendedName>
</protein>
<dbReference type="GO" id="GO:0030466">
    <property type="term" value="P:silent mating-type cassette heterochromatin formation"/>
    <property type="evidence" value="ECO:0007669"/>
    <property type="project" value="TreeGrafter"/>
</dbReference>
<sequence>MESQDGITVRPMRLKVLYTFDNENKTNCLARWPHVLDIQTAYLDEQTPVGVIELKTCIQAIVSASPELVAQLGRDYTVYAYDYSEYETPLVGQGMLSWVLASASPTPEAPAHQSKTMVTGRVCKTPLGLFSRGAQEILEVKLRLVPVPTVMQSEYLDSMQKYRELSNVIPHDFDAQTWSNFVRQNPALLEAARQQDQIPSMMTQSGIERFHQLLSEGATPREFSNYPTESIRSSSPTHSFGPPSRMSTPAGTRPSGQHQQPQSKQNFCHSDMIRPSSSASMRDSDFPHQVFNTRPRRDSVQSGYGSGAEDLVEPQPRKRAKLVQAGWPGKSDMNIERQPSSLRVAASTAASVRIHRPTPVNPAIAAEHSNEEPIRPPTPISRPGDLPRRARIPSSLLRESSINSAASYTSPYYNSDDMLATDQTPNSPEDSRYQGLFEPPFTMPSSPPILDGHRFAQRSSPVLPPISLDTDSGFMSGGFEDLMDDGAPTPVEESRRNEAREVTAEKRSRPVRPAVQAGSPASAIGLMSENANEPIVMNDGPADHNSRKPPTRPATSAGSRPSSRAGVRLAPKPLAPAPISQSDIVQLMSSIPASDPAAPTQPPPLHHSHTWTGPMSDFTFVETPKPSTEIGKPRSGTGAKRSRQVQDRLEQAIKAGEVPPYCENCGSVETPTWRRAWSMEVCGGEQLANDMMTGFNMLFWEPQERNFQGEVVRFKIVKKSLADEDKGWTQDLLCNPCGLWLHKFKQMRPENKWNKAPADKTGNNKKKRSSRNRKQSGGPLSKPTTRARSNGPPTSTAASSPAPTEASSVQPDEGTTPRAENERDYAGEHPNKKRRANSAEPPRSSETAKQRWQEQDAMEALRQAIQSSPARNMQNRAIPTPEDKTHLTPKPVRRALFPASQNDGPLKELDASFVNSCSPRRSPRIASRGDKPPREEKEKENQDPTPRNDIDGLFESPSMDFDMPVSPTPRRRNHRTNAVHERRHSLPCNSPTANRRKEVGSTMNPSPTRLTAERLQRIQEGQERSTPQQHRSPNKHGMPTLADQGLHSEAFESLDGMILDIFDDAPGQSDFDLQNAKLDENWADWLPSDYVSPSGSEDDPGPSEDLINAILSDHTVMKDNLHNSQFHLFNFGGSEMPDSGFFSSDALHTDHVGQASKVQPANQQANGQQSASPTA</sequence>
<evidence type="ECO:0000313" key="4">
    <source>
        <dbReference type="Proteomes" id="UP001150904"/>
    </source>
</evidence>
<dbReference type="PANTHER" id="PTHR39147">
    <property type="entry name" value="PROTEIN SPT21"/>
    <property type="match status" value="1"/>
</dbReference>
<feature type="compositionally biased region" description="Basic and acidic residues" evidence="1">
    <location>
        <begin position="492"/>
        <end position="508"/>
    </location>
</feature>
<evidence type="ECO:0000259" key="2">
    <source>
        <dbReference type="Pfam" id="PF25823"/>
    </source>
</evidence>
<feature type="compositionally biased region" description="Low complexity" evidence="1">
    <location>
        <begin position="792"/>
        <end position="808"/>
    </location>
</feature>
<feature type="domain" description="Ams2/SPT21 N-terminal" evidence="2">
    <location>
        <begin position="7"/>
        <end position="147"/>
    </location>
</feature>
<dbReference type="Proteomes" id="UP001150904">
    <property type="component" value="Unassembled WGS sequence"/>
</dbReference>
<feature type="compositionally biased region" description="Basic and acidic residues" evidence="1">
    <location>
        <begin position="1011"/>
        <end position="1023"/>
    </location>
</feature>
<feature type="region of interest" description="Disordered" evidence="1">
    <location>
        <begin position="592"/>
        <end position="644"/>
    </location>
</feature>
<feature type="compositionally biased region" description="Polar residues" evidence="1">
    <location>
        <begin position="245"/>
        <end position="268"/>
    </location>
</feature>
<feature type="region of interest" description="Disordered" evidence="1">
    <location>
        <begin position="750"/>
        <end position="1040"/>
    </location>
</feature>
<dbReference type="EMBL" id="JAPQKR010000004">
    <property type="protein sequence ID" value="KAJ5218745.1"/>
    <property type="molecule type" value="Genomic_DNA"/>
</dbReference>
<dbReference type="Pfam" id="PF25823">
    <property type="entry name" value="Ams2-SPT21_N"/>
    <property type="match status" value="1"/>
</dbReference>
<feature type="compositionally biased region" description="Polar residues" evidence="1">
    <location>
        <begin position="864"/>
        <end position="877"/>
    </location>
</feature>
<reference evidence="3" key="1">
    <citation type="submission" date="2022-12" db="EMBL/GenBank/DDBJ databases">
        <authorList>
            <person name="Petersen C."/>
        </authorList>
    </citation>
    <scope>NUCLEOTIDE SEQUENCE</scope>
    <source>
        <strain evidence="3">IBT 15544</strain>
    </source>
</reference>
<feature type="region of interest" description="Disordered" evidence="1">
    <location>
        <begin position="484"/>
        <end position="576"/>
    </location>
</feature>
<reference evidence="3" key="2">
    <citation type="journal article" date="2023" name="IMA Fungus">
        <title>Comparative genomic study of the Penicillium genus elucidates a diverse pangenome and 15 lateral gene transfer events.</title>
        <authorList>
            <person name="Petersen C."/>
            <person name="Sorensen T."/>
            <person name="Nielsen M.R."/>
            <person name="Sondergaard T.E."/>
            <person name="Sorensen J.L."/>
            <person name="Fitzpatrick D.A."/>
            <person name="Frisvad J.C."/>
            <person name="Nielsen K.L."/>
        </authorList>
    </citation>
    <scope>NUCLEOTIDE SEQUENCE</scope>
    <source>
        <strain evidence="3">IBT 15544</strain>
    </source>
</reference>
<evidence type="ECO:0000256" key="1">
    <source>
        <dbReference type="SAM" id="MobiDB-lite"/>
    </source>
</evidence>
<feature type="compositionally biased region" description="Polar residues" evidence="1">
    <location>
        <begin position="225"/>
        <end position="238"/>
    </location>
</feature>
<keyword evidence="4" id="KW-1185">Reference proteome</keyword>
<proteinExistence type="predicted"/>
<feature type="compositionally biased region" description="Polar residues" evidence="1">
    <location>
        <begin position="553"/>
        <end position="562"/>
    </location>
</feature>
<feature type="compositionally biased region" description="Basic residues" evidence="1">
    <location>
        <begin position="763"/>
        <end position="774"/>
    </location>
</feature>
<dbReference type="OrthoDB" id="3199820at2759"/>
<dbReference type="InterPro" id="IPR042403">
    <property type="entry name" value="Spt21/Ams2"/>
</dbReference>
<feature type="compositionally biased region" description="Basic residues" evidence="1">
    <location>
        <begin position="969"/>
        <end position="985"/>
    </location>
</feature>
<dbReference type="GO" id="GO:0006357">
    <property type="term" value="P:regulation of transcription by RNA polymerase II"/>
    <property type="evidence" value="ECO:0007669"/>
    <property type="project" value="TreeGrafter"/>
</dbReference>
<feature type="compositionally biased region" description="Basic and acidic residues" evidence="1">
    <location>
        <begin position="819"/>
        <end position="830"/>
    </location>
</feature>
<dbReference type="InterPro" id="IPR013088">
    <property type="entry name" value="Znf_NHR/GATA"/>
</dbReference>
<name>A0A9W9NF34_9EURO</name>
<comment type="caution">
    <text evidence="3">The sequence shown here is derived from an EMBL/GenBank/DDBJ whole genome shotgun (WGS) entry which is preliminary data.</text>
</comment>
<dbReference type="PANTHER" id="PTHR39147:SF1">
    <property type="entry name" value="PROTEIN SPT21"/>
    <property type="match status" value="1"/>
</dbReference>
<organism evidence="3 4">
    <name type="scientific">Penicillium cinerascens</name>
    <dbReference type="NCBI Taxonomy" id="70096"/>
    <lineage>
        <taxon>Eukaryota</taxon>
        <taxon>Fungi</taxon>
        <taxon>Dikarya</taxon>
        <taxon>Ascomycota</taxon>
        <taxon>Pezizomycotina</taxon>
        <taxon>Eurotiomycetes</taxon>
        <taxon>Eurotiomycetidae</taxon>
        <taxon>Eurotiales</taxon>
        <taxon>Aspergillaceae</taxon>
        <taxon>Penicillium</taxon>
    </lineage>
</organism>
<evidence type="ECO:0000313" key="3">
    <source>
        <dbReference type="EMBL" id="KAJ5218745.1"/>
    </source>
</evidence>